<dbReference type="InterPro" id="IPR002736">
    <property type="entry name" value="CitG"/>
</dbReference>
<dbReference type="GO" id="GO:0046917">
    <property type="term" value="F:triphosphoribosyl-dephospho-CoA synthase activity"/>
    <property type="evidence" value="ECO:0007669"/>
    <property type="project" value="InterPro"/>
</dbReference>
<protein>
    <submittedName>
        <fullName evidence="1">Triphosphoribosyl-dephospho-CoA synthase</fullName>
    </submittedName>
</protein>
<name>A0A936YZV4_9BURK</name>
<sequence>MDAVPAALRAEFGRRAFLRACALDVQVRKPGNVSVASPGHGMRAWHFKASAAAAAGPISSAGAPVGERIEVAVRATWQAARCNTNLGIVLLCAPLLAAYERSGGTGGVEALRAAVREVLESLTVHDARAAYRAIALARPGGLGRAPEQDVAEAPTVNLREAMALAADRDRIAFQYLHAYPDVFDLGLPAFLAARDGGAARAMQAAFLEFVAALPDSHIVRKHGDAVAQCVIVEALPWRTRSQRGELLDQDPGFARWDEDLKARGLNPGTSADLSVAVALAAALAQPQQATAGAPPRFY</sequence>
<dbReference type="PANTHER" id="PTHR42280">
    <property type="entry name" value="CITG FAMILY PROTEIN"/>
    <property type="match status" value="1"/>
</dbReference>
<dbReference type="PANTHER" id="PTHR42280:SF1">
    <property type="entry name" value="CITG FAMILY PROTEIN"/>
    <property type="match status" value="1"/>
</dbReference>
<organism evidence="1 2">
    <name type="scientific">Ramlibacter monticola</name>
    <dbReference type="NCBI Taxonomy" id="1926872"/>
    <lineage>
        <taxon>Bacteria</taxon>
        <taxon>Pseudomonadati</taxon>
        <taxon>Pseudomonadota</taxon>
        <taxon>Betaproteobacteria</taxon>
        <taxon>Burkholderiales</taxon>
        <taxon>Comamonadaceae</taxon>
        <taxon>Ramlibacter</taxon>
    </lineage>
</organism>
<dbReference type="EMBL" id="JAEQNE010000002">
    <property type="protein sequence ID" value="MBL0391611.1"/>
    <property type="molecule type" value="Genomic_DNA"/>
</dbReference>
<comment type="caution">
    <text evidence="1">The sequence shown here is derived from an EMBL/GenBank/DDBJ whole genome shotgun (WGS) entry which is preliminary data.</text>
</comment>
<dbReference type="AlphaFoldDB" id="A0A936YZV4"/>
<dbReference type="RefSeq" id="WP_201674227.1">
    <property type="nucleotide sequence ID" value="NZ_JAEQNE010000002.1"/>
</dbReference>
<evidence type="ECO:0000313" key="1">
    <source>
        <dbReference type="EMBL" id="MBL0391611.1"/>
    </source>
</evidence>
<keyword evidence="2" id="KW-1185">Reference proteome</keyword>
<proteinExistence type="predicted"/>
<accession>A0A936YZV4</accession>
<dbReference type="Gene3D" id="1.10.4200.10">
    <property type="entry name" value="Triphosphoribosyl-dephospho-CoA protein"/>
    <property type="match status" value="1"/>
</dbReference>
<dbReference type="GO" id="GO:0005524">
    <property type="term" value="F:ATP binding"/>
    <property type="evidence" value="ECO:0007669"/>
    <property type="project" value="InterPro"/>
</dbReference>
<dbReference type="Pfam" id="PF01874">
    <property type="entry name" value="CitG"/>
    <property type="match status" value="1"/>
</dbReference>
<evidence type="ECO:0000313" key="2">
    <source>
        <dbReference type="Proteomes" id="UP000599109"/>
    </source>
</evidence>
<gene>
    <name evidence="1" type="ORF">JJ685_10740</name>
</gene>
<dbReference type="Proteomes" id="UP000599109">
    <property type="component" value="Unassembled WGS sequence"/>
</dbReference>
<reference evidence="1 2" key="1">
    <citation type="journal article" date="2017" name="Int. J. Syst. Evol. Microbiol.">
        <title>Ramlibacter monticola sp. nov., isolated from forest soil.</title>
        <authorList>
            <person name="Chaudhary D.K."/>
            <person name="Kim J."/>
        </authorList>
    </citation>
    <scope>NUCLEOTIDE SEQUENCE [LARGE SCALE GENOMIC DNA]</scope>
    <source>
        <strain evidence="1 2">KACC 19175</strain>
    </source>
</reference>